<organism evidence="2">
    <name type="scientific">Sheuella amnicola</name>
    <dbReference type="NCBI Taxonomy" id="2707330"/>
    <lineage>
        <taxon>Bacteria</taxon>
        <taxon>Pseudomonadati</taxon>
        <taxon>Pseudomonadota</taxon>
        <taxon>Betaproteobacteria</taxon>
        <taxon>Burkholderiales</taxon>
        <taxon>Alcaligenaceae</taxon>
        <taxon>Sheuella</taxon>
    </lineage>
</organism>
<dbReference type="EMBL" id="JAAGRN010000005">
    <property type="protein sequence ID" value="NDY83283.1"/>
    <property type="molecule type" value="Genomic_DNA"/>
</dbReference>
<evidence type="ECO:0000313" key="2">
    <source>
        <dbReference type="EMBL" id="NDY83283.1"/>
    </source>
</evidence>
<accession>A0A6B2QZE2</accession>
<proteinExistence type="predicted"/>
<dbReference type="PANTHER" id="PTHR43194:SF2">
    <property type="entry name" value="PEROXISOMAL MEMBRANE PROTEIN LPX1"/>
    <property type="match status" value="1"/>
</dbReference>
<keyword evidence="2" id="KW-0378">Hydrolase</keyword>
<protein>
    <submittedName>
        <fullName evidence="2">Alpha/beta hydrolase</fullName>
    </submittedName>
</protein>
<dbReference type="RefSeq" id="WP_163654762.1">
    <property type="nucleotide sequence ID" value="NZ_JAAGRN010000005.1"/>
</dbReference>
<dbReference type="AlphaFoldDB" id="A0A6B2QZE2"/>
<dbReference type="InterPro" id="IPR029058">
    <property type="entry name" value="AB_hydrolase_fold"/>
</dbReference>
<dbReference type="InterPro" id="IPR050228">
    <property type="entry name" value="Carboxylesterase_BioH"/>
</dbReference>
<sequence length="267" mass="29209">MNSSTETSDIHDSWITGQHGRLFVRTWTPSGSLSLAPIVLMHDSLGSVELWRNFPAILSQATGRKVVAYDRLGFGKSDPHPSNVGRDFVESEAKNDFASVIGHLGIERFIVFGHSVGGGMAVHCAAHFSHACVALITESAQAFVEDRTIAGIEQAKEQFEDEAQVNRLAKYHDDKARWVLDAWIGSWLHPDFSDWSLKAVLPQVKSPALVIHGSNDEYGSTKHPAMIAELSGAAAQLAIMEDTKHVPHKEKEAEVVGLVRNLLTSLP</sequence>
<dbReference type="PANTHER" id="PTHR43194">
    <property type="entry name" value="HYDROLASE ALPHA/BETA FOLD FAMILY"/>
    <property type="match status" value="1"/>
</dbReference>
<evidence type="ECO:0000259" key="1">
    <source>
        <dbReference type="Pfam" id="PF00561"/>
    </source>
</evidence>
<dbReference type="GO" id="GO:0016787">
    <property type="term" value="F:hydrolase activity"/>
    <property type="evidence" value="ECO:0007669"/>
    <property type="project" value="UniProtKB-KW"/>
</dbReference>
<dbReference type="Pfam" id="PF00561">
    <property type="entry name" value="Abhydrolase_1"/>
    <property type="match status" value="1"/>
</dbReference>
<comment type="caution">
    <text evidence="2">The sequence shown here is derived from an EMBL/GenBank/DDBJ whole genome shotgun (WGS) entry which is preliminary data.</text>
</comment>
<dbReference type="InterPro" id="IPR000073">
    <property type="entry name" value="AB_hydrolase_1"/>
</dbReference>
<reference evidence="2" key="1">
    <citation type="submission" date="2020-02" db="EMBL/GenBank/DDBJ databases">
        <authorList>
            <person name="Chen W.-M."/>
        </authorList>
    </citation>
    <scope>NUCLEOTIDE SEQUENCE</scope>
    <source>
        <strain evidence="2">NBD-18</strain>
    </source>
</reference>
<dbReference type="PRINTS" id="PR00111">
    <property type="entry name" value="ABHYDROLASE"/>
</dbReference>
<feature type="domain" description="AB hydrolase-1" evidence="1">
    <location>
        <begin position="37"/>
        <end position="179"/>
    </location>
</feature>
<dbReference type="SUPFAM" id="SSF53474">
    <property type="entry name" value="alpha/beta-Hydrolases"/>
    <property type="match status" value="1"/>
</dbReference>
<name>A0A6B2QZE2_9BURK</name>
<gene>
    <name evidence="2" type="ORF">G3I67_08560</name>
</gene>
<dbReference type="Gene3D" id="3.40.50.1820">
    <property type="entry name" value="alpha/beta hydrolase"/>
    <property type="match status" value="1"/>
</dbReference>